<evidence type="ECO:0000313" key="5">
    <source>
        <dbReference type="EMBL" id="GAF85979.1"/>
    </source>
</evidence>
<keyword evidence="3" id="KW-0598">Phosphotransferase system</keyword>
<dbReference type="NCBIfam" id="TIGR01003">
    <property type="entry name" value="PTS_HPr_family"/>
    <property type="match status" value="1"/>
</dbReference>
<dbReference type="InterPro" id="IPR002114">
    <property type="entry name" value="PTS_HPr_Ser_P_site"/>
</dbReference>
<dbReference type="CDD" id="cd00367">
    <property type="entry name" value="PTS-HPr_like"/>
    <property type="match status" value="1"/>
</dbReference>
<reference evidence="5" key="1">
    <citation type="journal article" date="2014" name="Front. Microbiol.">
        <title>High frequency of phylogenetically diverse reductive dehalogenase-homologous genes in deep subseafloor sedimentary metagenomes.</title>
        <authorList>
            <person name="Kawai M."/>
            <person name="Futagami T."/>
            <person name="Toyoda A."/>
            <person name="Takaki Y."/>
            <person name="Nishi S."/>
            <person name="Hori S."/>
            <person name="Arai W."/>
            <person name="Tsubouchi T."/>
            <person name="Morono Y."/>
            <person name="Uchiyama I."/>
            <person name="Ito T."/>
            <person name="Fujiyama A."/>
            <person name="Inagaki F."/>
            <person name="Takami H."/>
        </authorList>
    </citation>
    <scope>NUCLEOTIDE SEQUENCE</scope>
    <source>
        <strain evidence="5">Expedition CK06-06</strain>
    </source>
</reference>
<evidence type="ECO:0000259" key="4">
    <source>
        <dbReference type="PROSITE" id="PS51350"/>
    </source>
</evidence>
<dbReference type="PROSITE" id="PS51350">
    <property type="entry name" value="PTS_HPR_DOM"/>
    <property type="match status" value="1"/>
</dbReference>
<dbReference type="SUPFAM" id="SSF55594">
    <property type="entry name" value="HPr-like"/>
    <property type="match status" value="1"/>
</dbReference>
<evidence type="ECO:0000256" key="2">
    <source>
        <dbReference type="ARBA" id="ARBA00022490"/>
    </source>
</evidence>
<organism evidence="5">
    <name type="scientific">marine sediment metagenome</name>
    <dbReference type="NCBI Taxonomy" id="412755"/>
    <lineage>
        <taxon>unclassified sequences</taxon>
        <taxon>metagenomes</taxon>
        <taxon>ecological metagenomes</taxon>
    </lineage>
</organism>
<accession>X0SYG0</accession>
<name>X0SYG0_9ZZZZ</name>
<comment type="subcellular location">
    <subcellularLocation>
        <location evidence="1">Cytoplasm</location>
    </subcellularLocation>
</comment>
<keyword evidence="2" id="KW-0963">Cytoplasm</keyword>
<proteinExistence type="predicted"/>
<dbReference type="PANTHER" id="PTHR33705">
    <property type="entry name" value="PHOSPHOCARRIER PROTEIN HPR"/>
    <property type="match status" value="1"/>
</dbReference>
<dbReference type="InterPro" id="IPR000032">
    <property type="entry name" value="HPr-like"/>
</dbReference>
<dbReference type="InterPro" id="IPR001020">
    <property type="entry name" value="PTS_HPr_His_P_site"/>
</dbReference>
<dbReference type="AlphaFoldDB" id="X0SYG0"/>
<dbReference type="Gene3D" id="3.30.1340.10">
    <property type="entry name" value="HPr-like"/>
    <property type="match status" value="1"/>
</dbReference>
<comment type="caution">
    <text evidence="5">The sequence shown here is derived from an EMBL/GenBank/DDBJ whole genome shotgun (WGS) entry which is preliminary data.</text>
</comment>
<gene>
    <name evidence="5" type="ORF">S01H1_30583</name>
</gene>
<dbReference type="EMBL" id="BARS01018830">
    <property type="protein sequence ID" value="GAF85979.1"/>
    <property type="molecule type" value="Genomic_DNA"/>
</dbReference>
<dbReference type="PRINTS" id="PR00107">
    <property type="entry name" value="PHOSPHOCPHPR"/>
</dbReference>
<protein>
    <recommendedName>
        <fullName evidence="4">HPr domain-containing protein</fullName>
    </recommendedName>
</protein>
<evidence type="ECO:0000256" key="1">
    <source>
        <dbReference type="ARBA" id="ARBA00004496"/>
    </source>
</evidence>
<feature type="domain" description="HPr" evidence="4">
    <location>
        <begin position="11"/>
        <end position="98"/>
    </location>
</feature>
<dbReference type="PROSITE" id="PS00369">
    <property type="entry name" value="PTS_HPR_HIS"/>
    <property type="match status" value="1"/>
</dbReference>
<dbReference type="InterPro" id="IPR035895">
    <property type="entry name" value="HPr-like_sf"/>
</dbReference>
<dbReference type="GO" id="GO:0005737">
    <property type="term" value="C:cytoplasm"/>
    <property type="evidence" value="ECO:0007669"/>
    <property type="project" value="UniProtKB-SubCell"/>
</dbReference>
<sequence>MTQGTSAESREITKQVKIPNSLGLHARPAMQLVDLANRFEAILQIAKGEQLVDAKSIMQVMTLAATQGTKLTLSATGPDATQALAAMAELIAEGFGEE</sequence>
<dbReference type="Pfam" id="PF00381">
    <property type="entry name" value="PTS-HPr"/>
    <property type="match status" value="1"/>
</dbReference>
<dbReference type="GO" id="GO:0009401">
    <property type="term" value="P:phosphoenolpyruvate-dependent sugar phosphotransferase system"/>
    <property type="evidence" value="ECO:0007669"/>
    <property type="project" value="UniProtKB-KW"/>
</dbReference>
<dbReference type="PROSITE" id="PS00589">
    <property type="entry name" value="PTS_HPR_SER"/>
    <property type="match status" value="1"/>
</dbReference>
<evidence type="ECO:0000256" key="3">
    <source>
        <dbReference type="ARBA" id="ARBA00022683"/>
    </source>
</evidence>
<dbReference type="InterPro" id="IPR050399">
    <property type="entry name" value="HPr"/>
</dbReference>
<dbReference type="PANTHER" id="PTHR33705:SF2">
    <property type="entry name" value="PHOSPHOCARRIER PROTEIN NPR"/>
    <property type="match status" value="1"/>
</dbReference>